<dbReference type="AlphaFoldDB" id="A0A978UFJ5"/>
<name>A0A978UFJ5_ZIZJJ</name>
<evidence type="ECO:0000256" key="1">
    <source>
        <dbReference type="SAM" id="MobiDB-lite"/>
    </source>
</evidence>
<feature type="region of interest" description="Disordered" evidence="1">
    <location>
        <begin position="40"/>
        <end position="74"/>
    </location>
</feature>
<evidence type="ECO:0000256" key="2">
    <source>
        <dbReference type="SAM" id="Phobius"/>
    </source>
</evidence>
<keyword evidence="2" id="KW-1133">Transmembrane helix</keyword>
<proteinExistence type="predicted"/>
<reference evidence="4" key="1">
    <citation type="journal article" date="2021" name="Front. Plant Sci.">
        <title>Chromosome-Scale Genome Assembly for Chinese Sour Jujube and Insights Into Its Genome Evolution and Domestication Signature.</title>
        <authorList>
            <person name="Shen L.-Y."/>
            <person name="Luo H."/>
            <person name="Wang X.-L."/>
            <person name="Wang X.-M."/>
            <person name="Qiu X.-J."/>
            <person name="Liu H."/>
            <person name="Zhou S.-S."/>
            <person name="Jia K.-H."/>
            <person name="Nie S."/>
            <person name="Bao Y.-T."/>
            <person name="Zhang R.-G."/>
            <person name="Yun Q.-Z."/>
            <person name="Chai Y.-H."/>
            <person name="Lu J.-Y."/>
            <person name="Li Y."/>
            <person name="Zhao S.-W."/>
            <person name="Mao J.-F."/>
            <person name="Jia S.-G."/>
            <person name="Mao Y.-M."/>
        </authorList>
    </citation>
    <scope>NUCLEOTIDE SEQUENCE</scope>
    <source>
        <strain evidence="4">AT0</strain>
        <tissue evidence="4">Leaf</tissue>
    </source>
</reference>
<sequence length="184" mass="19411">MRNSPLYAWLPVIAAAKTATCCGAVAAGLNGRLLTTAQPSNIPPLTPKTTSLQLPNSNTSTTTLSSSSCSSSSSSSYSVAVSVLVSTPPIRATPELGLVSLLFVLSTAFIALISLAVISIPTMNAFRRLEASANQLSDIVSQEVPGTLFSLKLSGLDIHELTQQLAILREKISARRYANKKQKH</sequence>
<keyword evidence="2" id="KW-0472">Membrane</keyword>
<evidence type="ECO:0000256" key="3">
    <source>
        <dbReference type="SAM" id="SignalP"/>
    </source>
</evidence>
<feature type="signal peptide" evidence="3">
    <location>
        <begin position="1"/>
        <end position="19"/>
    </location>
</feature>
<feature type="transmembrane region" description="Helical" evidence="2">
    <location>
        <begin position="96"/>
        <end position="118"/>
    </location>
</feature>
<evidence type="ECO:0000313" key="4">
    <source>
        <dbReference type="EMBL" id="KAH7513538.1"/>
    </source>
</evidence>
<comment type="caution">
    <text evidence="4">The sequence shown here is derived from an EMBL/GenBank/DDBJ whole genome shotgun (WGS) entry which is preliminary data.</text>
</comment>
<keyword evidence="2" id="KW-0812">Transmembrane</keyword>
<organism evidence="4 5">
    <name type="scientific">Ziziphus jujuba var. spinosa</name>
    <dbReference type="NCBI Taxonomy" id="714518"/>
    <lineage>
        <taxon>Eukaryota</taxon>
        <taxon>Viridiplantae</taxon>
        <taxon>Streptophyta</taxon>
        <taxon>Embryophyta</taxon>
        <taxon>Tracheophyta</taxon>
        <taxon>Spermatophyta</taxon>
        <taxon>Magnoliopsida</taxon>
        <taxon>eudicotyledons</taxon>
        <taxon>Gunneridae</taxon>
        <taxon>Pentapetalae</taxon>
        <taxon>rosids</taxon>
        <taxon>fabids</taxon>
        <taxon>Rosales</taxon>
        <taxon>Rhamnaceae</taxon>
        <taxon>Paliureae</taxon>
        <taxon>Ziziphus</taxon>
    </lineage>
</organism>
<feature type="compositionally biased region" description="Low complexity" evidence="1">
    <location>
        <begin position="49"/>
        <end position="74"/>
    </location>
</feature>
<evidence type="ECO:0000313" key="5">
    <source>
        <dbReference type="Proteomes" id="UP000813462"/>
    </source>
</evidence>
<dbReference type="PANTHER" id="PTHR33825">
    <property type="entry name" value="CHITINASE-LIKE PROTEIN"/>
    <property type="match status" value="1"/>
</dbReference>
<protein>
    <submittedName>
        <fullName evidence="4">Uncharacterized protein</fullName>
    </submittedName>
</protein>
<feature type="chain" id="PRO_5037862024" evidence="3">
    <location>
        <begin position="20"/>
        <end position="184"/>
    </location>
</feature>
<dbReference type="EMBL" id="JAEACU010000012">
    <property type="protein sequence ID" value="KAH7513538.1"/>
    <property type="molecule type" value="Genomic_DNA"/>
</dbReference>
<dbReference type="Proteomes" id="UP000813462">
    <property type="component" value="Unassembled WGS sequence"/>
</dbReference>
<accession>A0A978UFJ5</accession>
<gene>
    <name evidence="4" type="ORF">FEM48_Zijuj12G0210900</name>
</gene>
<keyword evidence="3" id="KW-0732">Signal</keyword>
<dbReference type="PANTHER" id="PTHR33825:SF4">
    <property type="entry name" value="OS05G0137600 PROTEIN"/>
    <property type="match status" value="1"/>
</dbReference>